<proteinExistence type="predicted"/>
<dbReference type="EMBL" id="BQNB010010033">
    <property type="protein sequence ID" value="GJS71820.1"/>
    <property type="molecule type" value="Genomic_DNA"/>
</dbReference>
<evidence type="ECO:0000256" key="4">
    <source>
        <dbReference type="ARBA" id="ARBA00023136"/>
    </source>
</evidence>
<evidence type="ECO:0000256" key="3">
    <source>
        <dbReference type="ARBA" id="ARBA00022989"/>
    </source>
</evidence>
<comment type="subcellular location">
    <subcellularLocation>
        <location evidence="1">Endoplasmic reticulum membrane</location>
        <topology evidence="1">Multi-pass membrane protein</topology>
    </subcellularLocation>
</comment>
<evidence type="ECO:0000256" key="2">
    <source>
        <dbReference type="ARBA" id="ARBA00022692"/>
    </source>
</evidence>
<dbReference type="InterPro" id="IPR006634">
    <property type="entry name" value="TLC-dom"/>
</dbReference>
<reference evidence="8" key="1">
    <citation type="journal article" date="2022" name="Int. J. Mol. Sci.">
        <title>Draft Genome of Tanacetum Coccineum: Genomic Comparison of Closely Related Tanacetum-Family Plants.</title>
        <authorList>
            <person name="Yamashiro T."/>
            <person name="Shiraishi A."/>
            <person name="Nakayama K."/>
            <person name="Satake H."/>
        </authorList>
    </citation>
    <scope>NUCLEOTIDE SEQUENCE</scope>
</reference>
<feature type="transmembrane region" description="Helical" evidence="6">
    <location>
        <begin position="49"/>
        <end position="72"/>
    </location>
</feature>
<evidence type="ECO:0000259" key="7">
    <source>
        <dbReference type="Pfam" id="PF03798"/>
    </source>
</evidence>
<keyword evidence="9" id="KW-1185">Reference proteome</keyword>
<organism evidence="8 9">
    <name type="scientific">Tanacetum coccineum</name>
    <dbReference type="NCBI Taxonomy" id="301880"/>
    <lineage>
        <taxon>Eukaryota</taxon>
        <taxon>Viridiplantae</taxon>
        <taxon>Streptophyta</taxon>
        <taxon>Embryophyta</taxon>
        <taxon>Tracheophyta</taxon>
        <taxon>Spermatophyta</taxon>
        <taxon>Magnoliopsida</taxon>
        <taxon>eudicotyledons</taxon>
        <taxon>Gunneridae</taxon>
        <taxon>Pentapetalae</taxon>
        <taxon>asterids</taxon>
        <taxon>campanulids</taxon>
        <taxon>Asterales</taxon>
        <taxon>Asteraceae</taxon>
        <taxon>Asteroideae</taxon>
        <taxon>Anthemideae</taxon>
        <taxon>Anthemidinae</taxon>
        <taxon>Tanacetum</taxon>
    </lineage>
</organism>
<reference evidence="8" key="2">
    <citation type="submission" date="2022-01" db="EMBL/GenBank/DDBJ databases">
        <authorList>
            <person name="Yamashiro T."/>
            <person name="Shiraishi A."/>
            <person name="Satake H."/>
            <person name="Nakayama K."/>
        </authorList>
    </citation>
    <scope>NUCLEOTIDE SEQUENCE</scope>
</reference>
<dbReference type="InterPro" id="IPR016439">
    <property type="entry name" value="Lag1/Lac1-like"/>
</dbReference>
<dbReference type="PANTHER" id="PTHR12560">
    <property type="entry name" value="LONGEVITY ASSURANCE FACTOR 1 LAG1"/>
    <property type="match status" value="1"/>
</dbReference>
<feature type="region of interest" description="Disordered" evidence="5">
    <location>
        <begin position="164"/>
        <end position="212"/>
    </location>
</feature>
<evidence type="ECO:0000256" key="1">
    <source>
        <dbReference type="ARBA" id="ARBA00004477"/>
    </source>
</evidence>
<dbReference type="Pfam" id="PF03798">
    <property type="entry name" value="TRAM_LAG1_CLN8"/>
    <property type="match status" value="1"/>
</dbReference>
<feature type="transmembrane region" description="Helical" evidence="6">
    <location>
        <begin position="19"/>
        <end position="37"/>
    </location>
</feature>
<accession>A0ABQ4Y2C6</accession>
<feature type="compositionally biased region" description="Basic and acidic residues" evidence="5">
    <location>
        <begin position="177"/>
        <end position="191"/>
    </location>
</feature>
<evidence type="ECO:0000256" key="5">
    <source>
        <dbReference type="SAM" id="MobiDB-lite"/>
    </source>
</evidence>
<feature type="domain" description="TLC" evidence="7">
    <location>
        <begin position="13"/>
        <end position="92"/>
    </location>
</feature>
<feature type="compositionally biased region" description="Basic residues" evidence="5">
    <location>
        <begin position="164"/>
        <end position="176"/>
    </location>
</feature>
<evidence type="ECO:0000313" key="8">
    <source>
        <dbReference type="EMBL" id="GJS71820.1"/>
    </source>
</evidence>
<keyword evidence="3 6" id="KW-1133">Transmembrane helix</keyword>
<feature type="transmembrane region" description="Helical" evidence="6">
    <location>
        <begin position="125"/>
        <end position="150"/>
    </location>
</feature>
<sequence length="212" mass="24068">MLCSGQQLTTIHRLKLKGLYMYTGGFYRYSIFALIFWETRRSDFKTRDTCLPFFSFVYLCGFARAGSITLALHDASDVFLKVGKMSKCILKVTPTKPCSPNLGRKPAPRPVEDTQSSPLSSLFNIYFFSHFFVKICIALLLNFAAVVLALDRCTDISKITRKPLKTGKHGHEKRKSTREAQDSKPNPEKVKLQSTMGQQSQLTRRQIPNVSF</sequence>
<evidence type="ECO:0000313" key="9">
    <source>
        <dbReference type="Proteomes" id="UP001151760"/>
    </source>
</evidence>
<evidence type="ECO:0000256" key="6">
    <source>
        <dbReference type="SAM" id="Phobius"/>
    </source>
</evidence>
<feature type="compositionally biased region" description="Polar residues" evidence="5">
    <location>
        <begin position="192"/>
        <end position="212"/>
    </location>
</feature>
<gene>
    <name evidence="8" type="ORF">Tco_0704661</name>
</gene>
<name>A0ABQ4Y2C6_9ASTR</name>
<dbReference type="PANTHER" id="PTHR12560:SF63">
    <property type="entry name" value="LAG1-LIKE LONGEVITY ASSURANCE PROTEIN-RELATED"/>
    <property type="match status" value="1"/>
</dbReference>
<keyword evidence="4 6" id="KW-0472">Membrane</keyword>
<keyword evidence="2 6" id="KW-0812">Transmembrane</keyword>
<dbReference type="Proteomes" id="UP001151760">
    <property type="component" value="Unassembled WGS sequence"/>
</dbReference>
<comment type="caution">
    <text evidence="8">The sequence shown here is derived from an EMBL/GenBank/DDBJ whole genome shotgun (WGS) entry which is preliminary data.</text>
</comment>
<protein>
    <submittedName>
        <fullName evidence="8">LAG1 longevity assurance homolog 3-like protein</fullName>
    </submittedName>
</protein>